<dbReference type="EMBL" id="PQLX01000005">
    <property type="protein sequence ID" value="POU64508.1"/>
    <property type="molecule type" value="Genomic_DNA"/>
</dbReference>
<evidence type="ECO:0000256" key="8">
    <source>
        <dbReference type="ARBA" id="ARBA00022840"/>
    </source>
</evidence>
<evidence type="ECO:0000256" key="5">
    <source>
        <dbReference type="ARBA" id="ARBA00022741"/>
    </source>
</evidence>
<dbReference type="CDD" id="cd09641">
    <property type="entry name" value="Cas3''_I"/>
    <property type="match status" value="1"/>
</dbReference>
<proteinExistence type="inferred from homology"/>
<evidence type="ECO:0000256" key="3">
    <source>
        <dbReference type="ARBA" id="ARBA00022722"/>
    </source>
</evidence>
<sequence>MDNYASYFAYWGKTGKQENIHAQGDAYHLLPYHCLDVVAVAAYWWDHSVAMRRHFCCDRLATESEIRAWLLFFTALHDLGKWDIRFQCKVCATWLELHPEDGKLQRPSLETCRHFDHGVGGLFWFIEDFQPTINHNGFLSFDEPSAHPYASWFPWIEAVTGHHGYVRQAAHISSSQYEMPHLCQSFAARDKAARWEWIKVLELLFLQPASLTLESIPPKVSTLLAGFCSVSDWLGSWRSEDTFQFCATLPKSDEALKSYFTKRYEEDAALVIERSGLLTTVSSYSGTQALLEKGYVPRQLQILVDEIPVASGVTLIEAPTGSGKTETALAYAWKLLDNDLADSIIFALPTQATANAMLERMGTLALQIFEHPNIVLAHGNADFNPTFKALKHAGANPQGEEAWSQCCEWLSQGHKRVFLGQVGVCTIDQVLVSVLPVRHRFIRGLGTGRSVLIVDEVHAYDSYMNGLLDAVLSEQLAAGGSAILLSATLSAKQRQRLLSHGKSDSVVTRRSPLPEPYPLISWCDAQREEQLDLQHKPEHLPPAFQLYLEALHVAELMPDSTLIERMVAAARSGAQVCIICNLVDVAQRVFRQIQAQADTDIQVMLFHARFTLIDRQKKERGVLSYFGKKGDRSCGRILVSTQVIEASLDVCFDWLITQLCPVDHLFQRLGRLHRHKENWRPAAFSVPKATVLLPDGDDYGEHNLIYSHTRVMWRTQQYIEALGDTPLVFPQAYRGWIEPIYDDAEEMNEPEWVTAGMDEYQKTECTKRHSVRLMLDWAKNTVLTDDDQNVRAVTRDGEMSLPIIPYVMTSQGKCLLNGQLVEQLDNYLLREALMLNRVGVPHRWEKVFTEKVDEDGLLWLEGNIDSGGWQYQGKRFSLTYTVETGMVRTIPAEPK</sequence>
<dbReference type="NCBIfam" id="TIGR01587">
    <property type="entry name" value="cas3_core"/>
    <property type="match status" value="1"/>
</dbReference>
<dbReference type="GO" id="GO:0046872">
    <property type="term" value="F:metal ion binding"/>
    <property type="evidence" value="ECO:0007669"/>
    <property type="project" value="UniProtKB-KW"/>
</dbReference>
<keyword evidence="3" id="KW-0540">Nuclease</keyword>
<dbReference type="Pfam" id="PF00270">
    <property type="entry name" value="DEAD"/>
    <property type="match status" value="1"/>
</dbReference>
<organism evidence="12 13">
    <name type="scientific">Citrobacter amalonaticus</name>
    <dbReference type="NCBI Taxonomy" id="35703"/>
    <lineage>
        <taxon>Bacteria</taxon>
        <taxon>Pseudomonadati</taxon>
        <taxon>Pseudomonadota</taxon>
        <taxon>Gammaproteobacteria</taxon>
        <taxon>Enterobacterales</taxon>
        <taxon>Enterobacteriaceae</taxon>
        <taxon>Citrobacter</taxon>
    </lineage>
</organism>
<dbReference type="Proteomes" id="UP000237003">
    <property type="component" value="Unassembled WGS sequence"/>
</dbReference>
<dbReference type="GO" id="GO:0003724">
    <property type="term" value="F:RNA helicase activity"/>
    <property type="evidence" value="ECO:0007669"/>
    <property type="project" value="TreeGrafter"/>
</dbReference>
<evidence type="ECO:0000256" key="1">
    <source>
        <dbReference type="ARBA" id="ARBA00006847"/>
    </source>
</evidence>
<dbReference type="GO" id="GO:0004519">
    <property type="term" value="F:endonuclease activity"/>
    <property type="evidence" value="ECO:0007669"/>
    <property type="project" value="UniProtKB-KW"/>
</dbReference>
<evidence type="ECO:0000313" key="13">
    <source>
        <dbReference type="Proteomes" id="UP000237003"/>
    </source>
</evidence>
<dbReference type="PANTHER" id="PTHR47963:SF9">
    <property type="entry name" value="CRISPR-ASSOCIATED ENDONUCLEASE_HELICASE CAS3"/>
    <property type="match status" value="1"/>
</dbReference>
<accession>A0A2S4RVX9</accession>
<dbReference type="InterPro" id="IPR054712">
    <property type="entry name" value="Cas3-like_dom"/>
</dbReference>
<dbReference type="PROSITE" id="PS51192">
    <property type="entry name" value="HELICASE_ATP_BIND_1"/>
    <property type="match status" value="1"/>
</dbReference>
<name>A0A2S4RVX9_CITAM</name>
<evidence type="ECO:0000256" key="2">
    <source>
        <dbReference type="ARBA" id="ARBA00009046"/>
    </source>
</evidence>
<evidence type="ECO:0000313" key="12">
    <source>
        <dbReference type="EMBL" id="POU64508.1"/>
    </source>
</evidence>
<feature type="domain" description="HD Cas3-type" evidence="11">
    <location>
        <begin position="23"/>
        <end position="234"/>
    </location>
</feature>
<dbReference type="Gene3D" id="3.40.50.300">
    <property type="entry name" value="P-loop containing nucleotide triphosphate hydrolases"/>
    <property type="match status" value="2"/>
</dbReference>
<reference evidence="12 13" key="1">
    <citation type="submission" date="2018-01" db="EMBL/GenBank/DDBJ databases">
        <title>Complete genome sequences of 14 Citrobacter spp. isolated from plant in Canada.</title>
        <authorList>
            <person name="Bhandare S.G."/>
            <person name="Colavecchio A."/>
            <person name="Jeukens J."/>
            <person name="Emond-Rheault J.-G."/>
            <person name="Freschi L."/>
            <person name="Hamel J."/>
            <person name="Kukavica-Ibrulj I."/>
            <person name="Levesque R."/>
            <person name="Goodridge L."/>
        </authorList>
    </citation>
    <scope>NUCLEOTIDE SEQUENCE [LARGE SCALE GENOMIC DNA]</scope>
    <source>
        <strain evidence="12 13">S1285</strain>
    </source>
</reference>
<evidence type="ECO:0000259" key="10">
    <source>
        <dbReference type="PROSITE" id="PS51192"/>
    </source>
</evidence>
<dbReference type="Gene3D" id="1.10.3210.30">
    <property type="match status" value="1"/>
</dbReference>
<dbReference type="NCBIfam" id="TIGR01596">
    <property type="entry name" value="cas3_HD"/>
    <property type="match status" value="1"/>
</dbReference>
<keyword evidence="8" id="KW-0067">ATP-binding</keyword>
<feature type="domain" description="Helicase ATP-binding" evidence="10">
    <location>
        <begin position="305"/>
        <end position="507"/>
    </location>
</feature>
<keyword evidence="5" id="KW-0547">Nucleotide-binding</keyword>
<dbReference type="SMART" id="SM00487">
    <property type="entry name" value="DEXDc"/>
    <property type="match status" value="1"/>
</dbReference>
<dbReference type="InterPro" id="IPR027417">
    <property type="entry name" value="P-loop_NTPase"/>
</dbReference>
<dbReference type="InterPro" id="IPR011545">
    <property type="entry name" value="DEAD/DEAH_box_helicase_dom"/>
</dbReference>
<comment type="similarity">
    <text evidence="1">In the N-terminal section; belongs to the CRISPR-associated nuclease Cas3-HD family.</text>
</comment>
<dbReference type="NCBIfam" id="NF007248">
    <property type="entry name" value="PRK09694.1"/>
    <property type="match status" value="1"/>
</dbReference>
<keyword evidence="12" id="KW-0255">Endonuclease</keyword>
<comment type="similarity">
    <text evidence="2">In the central section; belongs to the CRISPR-associated helicase Cas3 family.</text>
</comment>
<dbReference type="InterPro" id="IPR038257">
    <property type="entry name" value="CRISPR-assoc_Cas3_HD_sf"/>
</dbReference>
<comment type="caution">
    <text evidence="12">The sequence shown here is derived from an EMBL/GenBank/DDBJ whole genome shotgun (WGS) entry which is preliminary data.</text>
</comment>
<evidence type="ECO:0000259" key="11">
    <source>
        <dbReference type="PROSITE" id="PS51643"/>
    </source>
</evidence>
<dbReference type="AlphaFoldDB" id="A0A2S4RVX9"/>
<dbReference type="InterPro" id="IPR006483">
    <property type="entry name" value="CRISPR-assoc_Cas3_HD"/>
</dbReference>
<dbReference type="InterPro" id="IPR014001">
    <property type="entry name" value="Helicase_ATP-bd"/>
</dbReference>
<dbReference type="InterPro" id="IPR050547">
    <property type="entry name" value="DEAD_box_RNA_helicases"/>
</dbReference>
<evidence type="ECO:0000256" key="9">
    <source>
        <dbReference type="ARBA" id="ARBA00023118"/>
    </source>
</evidence>
<evidence type="ECO:0000256" key="6">
    <source>
        <dbReference type="ARBA" id="ARBA00022801"/>
    </source>
</evidence>
<dbReference type="GO" id="GO:0005524">
    <property type="term" value="F:ATP binding"/>
    <property type="evidence" value="ECO:0007669"/>
    <property type="project" value="UniProtKB-KW"/>
</dbReference>
<dbReference type="GO" id="GO:0003723">
    <property type="term" value="F:RNA binding"/>
    <property type="evidence" value="ECO:0007669"/>
    <property type="project" value="TreeGrafter"/>
</dbReference>
<keyword evidence="7" id="KW-0347">Helicase</keyword>
<dbReference type="Pfam" id="PF18019">
    <property type="entry name" value="Cas3_HD"/>
    <property type="match status" value="1"/>
</dbReference>
<protein>
    <submittedName>
        <fullName evidence="12">CRISPR-associated helicase/endonuclease Cas3</fullName>
    </submittedName>
</protein>
<keyword evidence="9" id="KW-0051">Antiviral defense</keyword>
<evidence type="ECO:0000256" key="7">
    <source>
        <dbReference type="ARBA" id="ARBA00022806"/>
    </source>
</evidence>
<gene>
    <name evidence="12" type="ORF">C3430_15095</name>
</gene>
<dbReference type="InterPro" id="IPR006474">
    <property type="entry name" value="Helicase_Cas3_CRISPR-ass_core"/>
</dbReference>
<dbReference type="OrthoDB" id="9810236at2"/>
<keyword evidence="6" id="KW-0378">Hydrolase</keyword>
<dbReference type="SUPFAM" id="SSF52540">
    <property type="entry name" value="P-loop containing nucleoside triphosphate hydrolases"/>
    <property type="match status" value="1"/>
</dbReference>
<keyword evidence="4" id="KW-0479">Metal-binding</keyword>
<evidence type="ECO:0000256" key="4">
    <source>
        <dbReference type="ARBA" id="ARBA00022723"/>
    </source>
</evidence>
<dbReference type="RefSeq" id="WP_103777147.1">
    <property type="nucleotide sequence ID" value="NZ_PQLX01000005.1"/>
</dbReference>
<dbReference type="PROSITE" id="PS51643">
    <property type="entry name" value="HD_CAS3"/>
    <property type="match status" value="1"/>
</dbReference>
<dbReference type="GO" id="GO:0016787">
    <property type="term" value="F:hydrolase activity"/>
    <property type="evidence" value="ECO:0007669"/>
    <property type="project" value="UniProtKB-KW"/>
</dbReference>
<dbReference type="Pfam" id="PF22590">
    <property type="entry name" value="Cas3-like_C_2"/>
    <property type="match status" value="1"/>
</dbReference>
<dbReference type="GO" id="GO:0051607">
    <property type="term" value="P:defense response to virus"/>
    <property type="evidence" value="ECO:0007669"/>
    <property type="project" value="UniProtKB-KW"/>
</dbReference>
<dbReference type="PANTHER" id="PTHR47963">
    <property type="entry name" value="DEAD-BOX ATP-DEPENDENT RNA HELICASE 47, MITOCHONDRIAL"/>
    <property type="match status" value="1"/>
</dbReference>